<feature type="compositionally biased region" description="Polar residues" evidence="1">
    <location>
        <begin position="480"/>
        <end position="490"/>
    </location>
</feature>
<name>E9ANC1_LEIMU</name>
<dbReference type="GO" id="GO:0003729">
    <property type="term" value="F:mRNA binding"/>
    <property type="evidence" value="ECO:0007669"/>
    <property type="project" value="TreeGrafter"/>
</dbReference>
<feature type="region of interest" description="Disordered" evidence="1">
    <location>
        <begin position="376"/>
        <end position="527"/>
    </location>
</feature>
<protein>
    <recommendedName>
        <fullName evidence="2">LsmAD domain-containing protein</fullName>
    </recommendedName>
</protein>
<feature type="compositionally biased region" description="Pro residues" evidence="1">
    <location>
        <begin position="424"/>
        <end position="434"/>
    </location>
</feature>
<dbReference type="PANTHER" id="PTHR12854">
    <property type="entry name" value="ATAXIN 2-RELATED"/>
    <property type="match status" value="1"/>
</dbReference>
<feature type="compositionally biased region" description="Low complexity" evidence="1">
    <location>
        <begin position="234"/>
        <end position="264"/>
    </location>
</feature>
<dbReference type="RefSeq" id="XP_003872949.1">
    <property type="nucleotide sequence ID" value="XM_003872900.1"/>
</dbReference>
<dbReference type="Proteomes" id="UP000007259">
    <property type="component" value="Chromosome 10"/>
</dbReference>
<evidence type="ECO:0000259" key="2">
    <source>
        <dbReference type="SMART" id="SM01272"/>
    </source>
</evidence>
<dbReference type="Pfam" id="PF14438">
    <property type="entry name" value="SM-ATX"/>
    <property type="match status" value="1"/>
</dbReference>
<feature type="compositionally biased region" description="Polar residues" evidence="1">
    <location>
        <begin position="449"/>
        <end position="465"/>
    </location>
</feature>
<feature type="domain" description="LsmAD" evidence="2">
    <location>
        <begin position="149"/>
        <end position="218"/>
    </location>
</feature>
<dbReference type="GO" id="GO:0034063">
    <property type="term" value="P:stress granule assembly"/>
    <property type="evidence" value="ECO:0007669"/>
    <property type="project" value="TreeGrafter"/>
</dbReference>
<dbReference type="EMBL" id="FR799563">
    <property type="protein sequence ID" value="CBZ24430.1"/>
    <property type="molecule type" value="Genomic_DNA"/>
</dbReference>
<dbReference type="SMART" id="SM01272">
    <property type="entry name" value="LsmAD"/>
    <property type="match status" value="1"/>
</dbReference>
<proteinExistence type="predicted"/>
<organism evidence="3 4">
    <name type="scientific">Leishmania mexicana (strain MHOM/GT/2001/U1103)</name>
    <dbReference type="NCBI Taxonomy" id="929439"/>
    <lineage>
        <taxon>Eukaryota</taxon>
        <taxon>Discoba</taxon>
        <taxon>Euglenozoa</taxon>
        <taxon>Kinetoplastea</taxon>
        <taxon>Metakinetoplastina</taxon>
        <taxon>Trypanosomatida</taxon>
        <taxon>Trypanosomatidae</taxon>
        <taxon>Leishmaniinae</taxon>
        <taxon>Leishmania</taxon>
    </lineage>
</organism>
<reference evidence="3 4" key="1">
    <citation type="journal article" date="2011" name="Genome Res.">
        <title>Chromosome and gene copy number variation allow major structural change between species and strains of Leishmania.</title>
        <authorList>
            <person name="Rogers M.B."/>
            <person name="Hilley J.D."/>
            <person name="Dickens N.J."/>
            <person name="Wilkes J."/>
            <person name="Bates P.A."/>
            <person name="Depledge D.P."/>
            <person name="Harris D."/>
            <person name="Her Y."/>
            <person name="Herzyk P."/>
            <person name="Imamura H."/>
            <person name="Otto T.D."/>
            <person name="Sanders M."/>
            <person name="Seeger K."/>
            <person name="Dujardin J.C."/>
            <person name="Berriman M."/>
            <person name="Smith D.F."/>
            <person name="Hertz-Fowler C."/>
            <person name="Mottram J.C."/>
        </authorList>
    </citation>
    <scope>NUCLEOTIDE SEQUENCE [LARGE SCALE GENOMIC DNA]</scope>
    <source>
        <strain evidence="3 4">MHOM/GT/2001/U1103</strain>
    </source>
</reference>
<feature type="compositionally biased region" description="Polar residues" evidence="1">
    <location>
        <begin position="286"/>
        <end position="299"/>
    </location>
</feature>
<feature type="compositionally biased region" description="Gly residues" evidence="1">
    <location>
        <begin position="515"/>
        <end position="527"/>
    </location>
</feature>
<dbReference type="VEuPathDB" id="TriTrypDB:LmxM.10.1110"/>
<dbReference type="InterPro" id="IPR025852">
    <property type="entry name" value="SM_dom_ATX"/>
</dbReference>
<dbReference type="Pfam" id="PF06741">
    <property type="entry name" value="LsmAD"/>
    <property type="match status" value="1"/>
</dbReference>
<keyword evidence="4" id="KW-1185">Reference proteome</keyword>
<dbReference type="KEGG" id="lmi:LMXM_10_1110"/>
<evidence type="ECO:0000313" key="3">
    <source>
        <dbReference type="EMBL" id="CBZ24430.1"/>
    </source>
</evidence>
<gene>
    <name evidence="3" type="ORF">LMXM_10_1110</name>
</gene>
<dbReference type="PhylomeDB" id="E9ANC1"/>
<dbReference type="PANTHER" id="PTHR12854:SF7">
    <property type="entry name" value="ATAXIN-2 HOMOLOG"/>
    <property type="match status" value="1"/>
</dbReference>
<dbReference type="OrthoDB" id="2275718at2759"/>
<dbReference type="OMA" id="CPTDWPG"/>
<dbReference type="AlphaFoldDB" id="E9ANC1"/>
<sequence length="527" mass="56912">MIGPNESSNADRLEYLYLNLVGQTVLIHTVDGALCEGLFVSRTDADVAADEAGVFISFPRNLPSKVHGALDASELSDETRLFRYEDIIMMEAKNMKLRTETPGAGHVHSYRGEHDLKTLDWAAEGADELLEADSHVTGQWDQFKANERFGVASTYREELYTTKLDESKLSKEQIAYAERTAKEIEGSGTRNLQHRLERTDVTTEYVDEGAMFSDVARDARGSKRSAQATRKEAAATTSAAPAAPAATPAATTATSGRGAARQAAPAPPPPPEEPVTLPPPPVPEVSSAQQKTVYSPNPSATPFVPPLKSFLANVASLVANNDNCYACPTDWPGDIDFYDRDVSHYSRPQALAQPNMHHKYNQPVMNPMPGRGAPMNHHQHHAMNPHPAVYNAGGPMGGHMGNPHVQQQHPQYMDPSNNNGMMPPQGPGPMPGPSPARMQQQQQQQQQQRASKTSQPQQPVHTAAQTIPPPQQQQPHQQQLVSAIDSSGPQQDRAAPGTKKLRRGGMATAARQDGGEGAQGGGKKGGK</sequence>
<accession>E9ANC1</accession>
<feature type="region of interest" description="Disordered" evidence="1">
    <location>
        <begin position="217"/>
        <end position="299"/>
    </location>
</feature>
<feature type="compositionally biased region" description="Low complexity" evidence="1">
    <location>
        <begin position="439"/>
        <end position="448"/>
    </location>
</feature>
<dbReference type="GeneID" id="13454700"/>
<dbReference type="InterPro" id="IPR045117">
    <property type="entry name" value="ATXN2-like"/>
</dbReference>
<feature type="compositionally biased region" description="Pro residues" evidence="1">
    <location>
        <begin position="265"/>
        <end position="283"/>
    </location>
</feature>
<dbReference type="InterPro" id="IPR009604">
    <property type="entry name" value="LsmAD_domain"/>
</dbReference>
<evidence type="ECO:0000256" key="1">
    <source>
        <dbReference type="SAM" id="MobiDB-lite"/>
    </source>
</evidence>
<dbReference type="GO" id="GO:0010494">
    <property type="term" value="C:cytoplasmic stress granule"/>
    <property type="evidence" value="ECO:0007669"/>
    <property type="project" value="TreeGrafter"/>
</dbReference>
<evidence type="ECO:0000313" key="4">
    <source>
        <dbReference type="Proteomes" id="UP000007259"/>
    </source>
</evidence>